<dbReference type="GO" id="GO:0008253">
    <property type="term" value="F:5'-nucleotidase activity"/>
    <property type="evidence" value="ECO:0007669"/>
    <property type="project" value="InterPro"/>
</dbReference>
<reference evidence="1 2" key="1">
    <citation type="submission" date="2014-10" db="EMBL/GenBank/DDBJ databases">
        <title>Kaistella jeonii genome.</title>
        <authorList>
            <person name="Clayton J.T."/>
            <person name="Newman J.D."/>
        </authorList>
    </citation>
    <scope>NUCLEOTIDE SEQUENCE [LARGE SCALE GENOMIC DNA]</scope>
    <source>
        <strain evidence="1 2">DSM 17048</strain>
    </source>
</reference>
<dbReference type="InterPro" id="IPR006439">
    <property type="entry name" value="HAD-SF_hydro_IA"/>
</dbReference>
<dbReference type="AlphaFoldDB" id="A0A0C1FBY8"/>
<name>A0A0C1FBY8_9FLAO</name>
<dbReference type="SUPFAM" id="SSF56784">
    <property type="entry name" value="HAD-like"/>
    <property type="match status" value="1"/>
</dbReference>
<dbReference type="OrthoDB" id="9802350at2"/>
<dbReference type="InterPro" id="IPR052550">
    <property type="entry name" value="Pyrimidine_5'-ntase_YjjG"/>
</dbReference>
<dbReference type="SFLD" id="SFLDG01129">
    <property type="entry name" value="C1.5:_HAD__Beta-PGM__Phosphata"/>
    <property type="match status" value="1"/>
</dbReference>
<dbReference type="RefSeq" id="WP_039351089.1">
    <property type="nucleotide sequence ID" value="NZ_FOLA01000005.1"/>
</dbReference>
<dbReference type="EMBL" id="JSYL01000003">
    <property type="protein sequence ID" value="KIA89388.1"/>
    <property type="molecule type" value="Genomic_DNA"/>
</dbReference>
<dbReference type="InterPro" id="IPR023214">
    <property type="entry name" value="HAD_sf"/>
</dbReference>
<proteinExistence type="predicted"/>
<dbReference type="NCBIfam" id="TIGR01549">
    <property type="entry name" value="HAD-SF-IA-v1"/>
    <property type="match status" value="1"/>
</dbReference>
<dbReference type="Gene3D" id="3.40.50.1000">
    <property type="entry name" value="HAD superfamily/HAD-like"/>
    <property type="match status" value="1"/>
</dbReference>
<dbReference type="SFLD" id="SFLDS00003">
    <property type="entry name" value="Haloacid_Dehalogenase"/>
    <property type="match status" value="1"/>
</dbReference>
<comment type="caution">
    <text evidence="1">The sequence shown here is derived from an EMBL/GenBank/DDBJ whole genome shotgun (WGS) entry which is preliminary data.</text>
</comment>
<keyword evidence="2" id="KW-1185">Reference proteome</keyword>
<sequence length="231" mass="27822">MKIQHIFFDLDNTLWDHRRNAYLTLKEIFKKEQVSERYNLDFEEFHTEYFTINERLWEQIRDGEIDKEYLREHRFYDTFVFFGIDDFELSQTFETQFLDEILNYNDLVEGAFEILEYLSEKKYKLHILSNGFKEVTFKKCELSGIKNYFQTITSADEINIRKPQPEVYDYALKKAEAKIEESMMIGDDWIADVEGGKSFGLKVVFFDVFNDNFEAEDVKVIKKLKELKDFL</sequence>
<evidence type="ECO:0000313" key="2">
    <source>
        <dbReference type="Proteomes" id="UP000031473"/>
    </source>
</evidence>
<protein>
    <submittedName>
        <fullName evidence="1">HAD family hydrolase</fullName>
    </submittedName>
</protein>
<dbReference type="InterPro" id="IPR036412">
    <property type="entry name" value="HAD-like_sf"/>
</dbReference>
<dbReference type="Proteomes" id="UP000031473">
    <property type="component" value="Unassembled WGS sequence"/>
</dbReference>
<keyword evidence="1" id="KW-0378">Hydrolase</keyword>
<dbReference type="STRING" id="266749.SAMN05421876_105194"/>
<dbReference type="PANTHER" id="PTHR47478">
    <property type="match status" value="1"/>
</dbReference>
<gene>
    <name evidence="1" type="ORF">OA86_07305</name>
</gene>
<accession>A0A0C1FBY8</accession>
<dbReference type="Pfam" id="PF00702">
    <property type="entry name" value="Hydrolase"/>
    <property type="match status" value="1"/>
</dbReference>
<dbReference type="PRINTS" id="PR00413">
    <property type="entry name" value="HADHALOGNASE"/>
</dbReference>
<dbReference type="InterPro" id="IPR011951">
    <property type="entry name" value="HAD-SF_hydro_IA_YjjG/PynA"/>
</dbReference>
<dbReference type="Gene3D" id="1.10.150.240">
    <property type="entry name" value="Putative phosphatase, domain 2"/>
    <property type="match status" value="1"/>
</dbReference>
<dbReference type="SFLD" id="SFLDG01135">
    <property type="entry name" value="C1.5.6:_HAD__Beta-PGM__Phospha"/>
    <property type="match status" value="1"/>
</dbReference>
<dbReference type="InterPro" id="IPR023198">
    <property type="entry name" value="PGP-like_dom2"/>
</dbReference>
<organism evidence="1 2">
    <name type="scientific">Kaistella jeonii</name>
    <dbReference type="NCBI Taxonomy" id="266749"/>
    <lineage>
        <taxon>Bacteria</taxon>
        <taxon>Pseudomonadati</taxon>
        <taxon>Bacteroidota</taxon>
        <taxon>Flavobacteriia</taxon>
        <taxon>Flavobacteriales</taxon>
        <taxon>Weeksellaceae</taxon>
        <taxon>Chryseobacterium group</taxon>
        <taxon>Kaistella</taxon>
    </lineage>
</organism>
<evidence type="ECO:0000313" key="1">
    <source>
        <dbReference type="EMBL" id="KIA89388.1"/>
    </source>
</evidence>
<dbReference type="NCBIfam" id="TIGR02254">
    <property type="entry name" value="YjjG_YfnB"/>
    <property type="match status" value="1"/>
</dbReference>
<dbReference type="PANTHER" id="PTHR47478:SF1">
    <property type="entry name" value="PYRIMIDINE 5'-NUCLEOTIDASE YJJG"/>
    <property type="match status" value="1"/>
</dbReference>